<evidence type="ECO:0000313" key="1">
    <source>
        <dbReference type="EMBL" id="PGH22935.1"/>
    </source>
</evidence>
<reference evidence="1 2" key="1">
    <citation type="submission" date="2017-10" db="EMBL/GenBank/DDBJ databases">
        <title>Comparative genomics in systemic dimorphic fungi from Ajellomycetaceae.</title>
        <authorList>
            <person name="Munoz J.F."/>
            <person name="Mcewen J.G."/>
            <person name="Clay O.K."/>
            <person name="Cuomo C.A."/>
        </authorList>
    </citation>
    <scope>NUCLEOTIDE SEQUENCE [LARGE SCALE GENOMIC DNA]</scope>
    <source>
        <strain evidence="1 2">UAMH7299</strain>
    </source>
</reference>
<gene>
    <name evidence="1" type="ORF">AJ80_02984</name>
</gene>
<dbReference type="Proteomes" id="UP000224634">
    <property type="component" value="Unassembled WGS sequence"/>
</dbReference>
<accession>A0A2B7YNQ7</accession>
<comment type="caution">
    <text evidence="1">The sequence shown here is derived from an EMBL/GenBank/DDBJ whole genome shotgun (WGS) entry which is preliminary data.</text>
</comment>
<name>A0A2B7YNQ7_POLH7</name>
<protein>
    <submittedName>
        <fullName evidence="1">Uncharacterized protein</fullName>
    </submittedName>
</protein>
<organism evidence="1 2">
    <name type="scientific">Polytolypa hystricis (strain UAMH7299)</name>
    <dbReference type="NCBI Taxonomy" id="1447883"/>
    <lineage>
        <taxon>Eukaryota</taxon>
        <taxon>Fungi</taxon>
        <taxon>Dikarya</taxon>
        <taxon>Ascomycota</taxon>
        <taxon>Pezizomycotina</taxon>
        <taxon>Eurotiomycetes</taxon>
        <taxon>Eurotiomycetidae</taxon>
        <taxon>Onygenales</taxon>
        <taxon>Onygenales incertae sedis</taxon>
        <taxon>Polytolypa</taxon>
    </lineage>
</organism>
<dbReference type="OrthoDB" id="4506430at2759"/>
<evidence type="ECO:0000313" key="2">
    <source>
        <dbReference type="Proteomes" id="UP000224634"/>
    </source>
</evidence>
<dbReference type="EMBL" id="PDNA01000031">
    <property type="protein sequence ID" value="PGH22935.1"/>
    <property type="molecule type" value="Genomic_DNA"/>
</dbReference>
<proteinExistence type="predicted"/>
<keyword evidence="2" id="KW-1185">Reference proteome</keyword>
<sequence length="696" mass="76209">MSSQVQTQVDIGVLGLKGLGAFSHVLAAISADNVAPMAMLQMEQLGAVFNVNGKFAAQVPELLTRTSAHPVGRLGLAVGWRRGDAVSLMAESAGGQAASLLSVCITNLYRKASVGDILCRLCDRLLPKTMPSASLTNLADVADLAASKLNRMGFGNVLAEQTMRVMSAYEQLEIDSPKNLLETPSVESIVEVFECLSHLTEEDSVVRVTGSYGILHILGIIVFMFPLDAIVTVESLIIQEGSSRRVVIEICASEPTQIQVEKELNQPPFLSLPIKAPEDYRAIRGDYSFAWEGWLARKLQLEFARYGAICTPRVLRACCNILVHIAPRFGIRSTDGDEIMSPRKGIEKLLGPYSHNRMEQVCQLVLLERPETFEVDFKTEWGNFVLSLEQGRERIRCLCSNCFINGWPARGIGSQEVSCPRYLVWKTIGKVLTAGLHCFLINVRGPVAVPGTLSGDDSVAYIIHKMLHVGTDTVFNYSPKLLQDVLTTFSGNGRGSISRSSGACTIFPTVLETFEVHPDGIFTFELRDGLYIFGGNRYYHSLSSTPASRPKAKESLQTGHSKVLPSSLGEHSATVVTLREGYNELLLQVSVHASGSYFRVDIASVIMGYMGLERARECHHELGSPLSDRYRNRVIITGVSRPRAPRLKLALAMTRSNAAAQFLCCEVGSLCLLLEGCCLDCGCEQAENRFDVLIVP</sequence>
<dbReference type="AlphaFoldDB" id="A0A2B7YNQ7"/>